<dbReference type="Pfam" id="PF25871">
    <property type="entry name" value="HTH_76"/>
    <property type="match status" value="1"/>
</dbReference>
<gene>
    <name evidence="4" type="ORF">EX30DRAFT_368227</name>
</gene>
<evidence type="ECO:0000259" key="3">
    <source>
        <dbReference type="Pfam" id="PF25871"/>
    </source>
</evidence>
<evidence type="ECO:0000259" key="2">
    <source>
        <dbReference type="Pfam" id="PF17733"/>
    </source>
</evidence>
<organism evidence="4 5">
    <name type="scientific">Ascodesmis nigricans</name>
    <dbReference type="NCBI Taxonomy" id="341454"/>
    <lineage>
        <taxon>Eukaryota</taxon>
        <taxon>Fungi</taxon>
        <taxon>Dikarya</taxon>
        <taxon>Ascomycota</taxon>
        <taxon>Pezizomycotina</taxon>
        <taxon>Pezizomycetes</taxon>
        <taxon>Pezizales</taxon>
        <taxon>Ascodesmidaceae</taxon>
        <taxon>Ascodesmis</taxon>
    </lineage>
</organism>
<name>A0A4V3SJS8_9PEZI</name>
<feature type="region of interest" description="Disordered" evidence="1">
    <location>
        <begin position="97"/>
        <end position="172"/>
    </location>
</feature>
<dbReference type="InParanoid" id="A0A4V3SJS8"/>
<feature type="compositionally biased region" description="Gly residues" evidence="1">
    <location>
        <begin position="225"/>
        <end position="241"/>
    </location>
</feature>
<sequence>MSTAPESAPQPTAPTPSVNLPASDDDRLAIYKAITEYDWEGDQEFQTGLRTILNTAPAEKMPELTLRAKCFFWKRKNGTNVDFTDFKSWIAASNPSHPLGLSSSSSPTPPSDPLAPTALTAPNPTLSALSPPPPPPPSRTITDSTTPSFLPNQKPGEVIATAAPADDDAPYPKSFQEIVDLITSGKPIPGIKEIPDIVKEGEGSKSEREVRRKPWEIAAEKRAEGGLGGVGFGAGLGGEQGPQGEKKEEAQA</sequence>
<keyword evidence="5" id="KW-1185">Reference proteome</keyword>
<protein>
    <submittedName>
        <fullName evidence="4">Uncharacterized protein</fullName>
    </submittedName>
</protein>
<dbReference type="PANTHER" id="PTHR36855">
    <property type="entry name" value="CHROMOSOME 10, WHOLE GENOME SHOTGUN SEQUENCE"/>
    <property type="match status" value="1"/>
</dbReference>
<dbReference type="OrthoDB" id="9936937at2759"/>
<feature type="domain" description="PEX14-like helix-turn-helix" evidence="3">
    <location>
        <begin position="29"/>
        <end position="93"/>
    </location>
</feature>
<feature type="region of interest" description="Disordered" evidence="1">
    <location>
        <begin position="1"/>
        <end position="24"/>
    </location>
</feature>
<proteinExistence type="predicted"/>
<dbReference type="AlphaFoldDB" id="A0A4V3SJS8"/>
<evidence type="ECO:0000256" key="1">
    <source>
        <dbReference type="SAM" id="MobiDB-lite"/>
    </source>
</evidence>
<dbReference type="EMBL" id="ML220112">
    <property type="protein sequence ID" value="TGZ85115.1"/>
    <property type="molecule type" value="Genomic_DNA"/>
</dbReference>
<dbReference type="InterPro" id="IPR040554">
    <property type="entry name" value="KPWE_PEX14_dom"/>
</dbReference>
<dbReference type="PANTHER" id="PTHR36855:SF1">
    <property type="entry name" value="PEROXISOME MEMBRANE ANCHOR PROTEIN PEX14P N-TERMINAL DOMAIN-CONTAINING PROTEIN"/>
    <property type="match status" value="1"/>
</dbReference>
<accession>A0A4V3SJS8</accession>
<dbReference type="Pfam" id="PF17733">
    <property type="entry name" value="KPWE_dom"/>
    <property type="match status" value="1"/>
</dbReference>
<feature type="compositionally biased region" description="Low complexity" evidence="1">
    <location>
        <begin position="139"/>
        <end position="148"/>
    </location>
</feature>
<feature type="region of interest" description="Disordered" evidence="1">
    <location>
        <begin position="186"/>
        <end position="252"/>
    </location>
</feature>
<dbReference type="InterPro" id="IPR058841">
    <property type="entry name" value="HTH_76"/>
</dbReference>
<evidence type="ECO:0000313" key="4">
    <source>
        <dbReference type="EMBL" id="TGZ85115.1"/>
    </source>
</evidence>
<feature type="compositionally biased region" description="Basic and acidic residues" evidence="1">
    <location>
        <begin position="193"/>
        <end position="224"/>
    </location>
</feature>
<dbReference type="Proteomes" id="UP000298138">
    <property type="component" value="Unassembled WGS sequence"/>
</dbReference>
<feature type="compositionally biased region" description="Low complexity" evidence="1">
    <location>
        <begin position="114"/>
        <end position="129"/>
    </location>
</feature>
<reference evidence="4 5" key="1">
    <citation type="submission" date="2019-04" db="EMBL/GenBank/DDBJ databases">
        <title>Comparative genomics and transcriptomics to analyze fruiting body development in filamentous ascomycetes.</title>
        <authorList>
            <consortium name="DOE Joint Genome Institute"/>
            <person name="Lutkenhaus R."/>
            <person name="Traeger S."/>
            <person name="Breuer J."/>
            <person name="Kuo A."/>
            <person name="Lipzen A."/>
            <person name="Pangilinan J."/>
            <person name="Dilworth D."/>
            <person name="Sandor L."/>
            <person name="Poggeler S."/>
            <person name="Barry K."/>
            <person name="Grigoriev I.V."/>
            <person name="Nowrousian M."/>
        </authorList>
    </citation>
    <scope>NUCLEOTIDE SEQUENCE [LARGE SCALE GENOMIC DNA]</scope>
    <source>
        <strain evidence="4 5">CBS 389.68</strain>
    </source>
</reference>
<feature type="compositionally biased region" description="Low complexity" evidence="1">
    <location>
        <begin position="97"/>
        <end position="106"/>
    </location>
</feature>
<evidence type="ECO:0000313" key="5">
    <source>
        <dbReference type="Proteomes" id="UP000298138"/>
    </source>
</evidence>
<feature type="domain" description="Peroxisomal membrane protein PEX14-like KPWE" evidence="2">
    <location>
        <begin position="170"/>
        <end position="216"/>
    </location>
</feature>
<dbReference type="STRING" id="341454.A0A4V3SJS8"/>